<evidence type="ECO:0000256" key="5">
    <source>
        <dbReference type="ARBA" id="ARBA00023136"/>
    </source>
</evidence>
<keyword evidence="5 6" id="KW-0472">Membrane</keyword>
<feature type="transmembrane region" description="Helical" evidence="6">
    <location>
        <begin position="394"/>
        <end position="412"/>
    </location>
</feature>
<evidence type="ECO:0000313" key="8">
    <source>
        <dbReference type="EMBL" id="CAH9053922.1"/>
    </source>
</evidence>
<feature type="transmembrane region" description="Helical" evidence="6">
    <location>
        <begin position="705"/>
        <end position="729"/>
    </location>
</feature>
<dbReference type="GO" id="GO:0005886">
    <property type="term" value="C:plasma membrane"/>
    <property type="evidence" value="ECO:0007669"/>
    <property type="project" value="UniProtKB-SubCell"/>
</dbReference>
<feature type="transmembrane region" description="Helical" evidence="6">
    <location>
        <begin position="800"/>
        <end position="818"/>
    </location>
</feature>
<dbReference type="EMBL" id="CAMAPC010000003">
    <property type="protein sequence ID" value="CAH9053922.1"/>
    <property type="molecule type" value="Genomic_DNA"/>
</dbReference>
<feature type="transmembrane region" description="Helical" evidence="6">
    <location>
        <begin position="418"/>
        <end position="445"/>
    </location>
</feature>
<feature type="transmembrane region" description="Helical" evidence="6">
    <location>
        <begin position="30"/>
        <end position="50"/>
    </location>
</feature>
<sequence length="833" mass="94445">MRISHPNQLLSICMLSLQQVYLHTKRGHNLLTVLSLSVLFFYFSFITLVAQGTHNYLTQNLQQLLGADTVIQTNRLIPEDDLTKLENLTSNVSIGQLYKLTLTHKNRHQFIQLKAVDDNYPLQGQLKYSQDTNLNGENIALPPKLSQIWLEPRLASALGIEIGETLTLGSTELLFCAYLIHEPDRLHEGHSSDMRALVHKASIEREHLKVSQHRYSFNHPDEVIDKIQNIQRNMSDSRLFSKALGRHPVSAIYQRVEKFLGLLSVLLIILVGIILLLASNKTSEPLSRFIAICMANGMNKKYRLPVITVNCLFILIVSFAPAFILALLSALYFEQFVQQHMLGFALIWQPIDLIKVLLLSSMVYIGLSAPIWFKVYQAQTMQLLCAHTPSKSQLVVSGLFLCFVMTCIVYWYSDNWTLTALLLGSLSVCIVGLLIISTLVLNLGRWGLGKHGKLIGFALYLMRKRIYIKTAQMMSLGLSITLVLMCTRIHQDVSSMLEHFKYTQQGNLLITQVDKQQQHSLEQFLKTHKGELKELYQYQYAQLTHINNVPLNDVDISVSDTLSTVQKPIRLHWNHATPHNNKLERGNWNKKVQSNALKSISIEDEVFNELNLKLGDTIQMQMLEQSEIFRVSSVHSFVPGSSNVTFWFVTHAANPIEGVPIYNIGSAQIPDDAWQALATLWQAHPSMRLHSIDTLLSQTRKYLNILTSAILTYSTLISLLTILLLIAAIQRHLQQDQKRNGLLISFGLSKNQQYKLALYEWLIIATLPTVSAFTCVYFTIDAFYQYELGLDYKPDHLTLLRHAASAVLVITLIGLMATKKQFADSVASLLLNK</sequence>
<dbReference type="RefSeq" id="WP_261594422.1">
    <property type="nucleotide sequence ID" value="NZ_CAMAPC010000003.1"/>
</dbReference>
<proteinExistence type="predicted"/>
<evidence type="ECO:0000256" key="6">
    <source>
        <dbReference type="SAM" id="Phobius"/>
    </source>
</evidence>
<evidence type="ECO:0000313" key="11">
    <source>
        <dbReference type="Proteomes" id="UP001152485"/>
    </source>
</evidence>
<evidence type="ECO:0000256" key="1">
    <source>
        <dbReference type="ARBA" id="ARBA00004651"/>
    </source>
</evidence>
<keyword evidence="2" id="KW-1003">Cell membrane</keyword>
<dbReference type="AlphaFoldDB" id="A0A9W4QUK1"/>
<name>A0A9W4QUK1_9GAMM</name>
<evidence type="ECO:0000313" key="9">
    <source>
        <dbReference type="EMBL" id="CAH9064421.1"/>
    </source>
</evidence>
<keyword evidence="10" id="KW-1185">Reference proteome</keyword>
<dbReference type="EMBL" id="CAMAPD010000017">
    <property type="protein sequence ID" value="CAH9064421.1"/>
    <property type="molecule type" value="Genomic_DNA"/>
</dbReference>
<dbReference type="InterPro" id="IPR003838">
    <property type="entry name" value="ABC3_permease_C"/>
</dbReference>
<comment type="caution">
    <text evidence="8">The sequence shown here is derived from an EMBL/GenBank/DDBJ whole genome shotgun (WGS) entry which is preliminary data.</text>
</comment>
<dbReference type="PANTHER" id="PTHR30287:SF1">
    <property type="entry name" value="INNER MEMBRANE PROTEIN"/>
    <property type="match status" value="1"/>
</dbReference>
<feature type="transmembrane region" description="Helical" evidence="6">
    <location>
        <begin position="466"/>
        <end position="485"/>
    </location>
</feature>
<feature type="domain" description="ABC3 transporter permease C-terminal" evidence="7">
    <location>
        <begin position="713"/>
        <end position="821"/>
    </location>
</feature>
<feature type="transmembrane region" description="Helical" evidence="6">
    <location>
        <begin position="259"/>
        <end position="278"/>
    </location>
</feature>
<feature type="transmembrane region" description="Helical" evidence="6">
    <location>
        <begin position="304"/>
        <end position="333"/>
    </location>
</feature>
<evidence type="ECO:0000259" key="7">
    <source>
        <dbReference type="Pfam" id="PF02687"/>
    </source>
</evidence>
<evidence type="ECO:0000256" key="4">
    <source>
        <dbReference type="ARBA" id="ARBA00022989"/>
    </source>
</evidence>
<keyword evidence="4 6" id="KW-1133">Transmembrane helix</keyword>
<evidence type="ECO:0000256" key="3">
    <source>
        <dbReference type="ARBA" id="ARBA00022692"/>
    </source>
</evidence>
<gene>
    <name evidence="8" type="ORF">PSECIP111854_01265</name>
    <name evidence="9" type="ORF">PSECIP111951_03126</name>
</gene>
<accession>A0A9W4QUK1</accession>
<dbReference type="Proteomes" id="UP001152467">
    <property type="component" value="Unassembled WGS sequence"/>
</dbReference>
<dbReference type="PANTHER" id="PTHR30287">
    <property type="entry name" value="MEMBRANE COMPONENT OF PREDICTED ABC SUPERFAMILY METABOLITE UPTAKE TRANSPORTER"/>
    <property type="match status" value="1"/>
</dbReference>
<keyword evidence="3 6" id="KW-0812">Transmembrane</keyword>
<organism evidence="8 10">
    <name type="scientific">Pseudoalteromonas holothuriae</name>
    <dbReference type="NCBI Taxonomy" id="2963714"/>
    <lineage>
        <taxon>Bacteria</taxon>
        <taxon>Pseudomonadati</taxon>
        <taxon>Pseudomonadota</taxon>
        <taxon>Gammaproteobacteria</taxon>
        <taxon>Alteromonadales</taxon>
        <taxon>Pseudoalteromonadaceae</taxon>
        <taxon>Pseudoalteromonas</taxon>
    </lineage>
</organism>
<reference evidence="8 11" key="1">
    <citation type="submission" date="2022-07" db="EMBL/GenBank/DDBJ databases">
        <authorList>
            <person name="Criscuolo A."/>
        </authorList>
    </citation>
    <scope>NUCLEOTIDE SEQUENCE</scope>
    <source>
        <strain evidence="11">CIP 111951</strain>
        <strain evidence="8">CIP111854</strain>
        <strain evidence="9">CIP111951</strain>
    </source>
</reference>
<comment type="subcellular location">
    <subcellularLocation>
        <location evidence="1">Cell membrane</location>
        <topology evidence="1">Multi-pass membrane protein</topology>
    </subcellularLocation>
</comment>
<dbReference type="Proteomes" id="UP001152485">
    <property type="component" value="Unassembled WGS sequence"/>
</dbReference>
<feature type="transmembrane region" description="Helical" evidence="6">
    <location>
        <begin position="353"/>
        <end position="373"/>
    </location>
</feature>
<protein>
    <recommendedName>
        <fullName evidence="7">ABC3 transporter permease C-terminal domain-containing protein</fullName>
    </recommendedName>
</protein>
<dbReference type="InterPro" id="IPR038766">
    <property type="entry name" value="Membrane_comp_ABC_pdt"/>
</dbReference>
<dbReference type="Pfam" id="PF02687">
    <property type="entry name" value="FtsX"/>
    <property type="match status" value="1"/>
</dbReference>
<evidence type="ECO:0000256" key="2">
    <source>
        <dbReference type="ARBA" id="ARBA00022475"/>
    </source>
</evidence>
<feature type="transmembrane region" description="Helical" evidence="6">
    <location>
        <begin position="758"/>
        <end position="780"/>
    </location>
</feature>
<evidence type="ECO:0000313" key="10">
    <source>
        <dbReference type="Proteomes" id="UP001152467"/>
    </source>
</evidence>